<organism evidence="2 3">
    <name type="scientific">Orchesella dallaii</name>
    <dbReference type="NCBI Taxonomy" id="48710"/>
    <lineage>
        <taxon>Eukaryota</taxon>
        <taxon>Metazoa</taxon>
        <taxon>Ecdysozoa</taxon>
        <taxon>Arthropoda</taxon>
        <taxon>Hexapoda</taxon>
        <taxon>Collembola</taxon>
        <taxon>Entomobryomorpha</taxon>
        <taxon>Entomobryoidea</taxon>
        <taxon>Orchesellidae</taxon>
        <taxon>Orchesellinae</taxon>
        <taxon>Orchesella</taxon>
    </lineage>
</organism>
<evidence type="ECO:0000313" key="3">
    <source>
        <dbReference type="Proteomes" id="UP001642540"/>
    </source>
</evidence>
<dbReference type="Proteomes" id="UP001642540">
    <property type="component" value="Unassembled WGS sequence"/>
</dbReference>
<dbReference type="Pfam" id="PF00651">
    <property type="entry name" value="BTB"/>
    <property type="match status" value="1"/>
</dbReference>
<reference evidence="2 3" key="1">
    <citation type="submission" date="2024-08" db="EMBL/GenBank/DDBJ databases">
        <authorList>
            <person name="Cucini C."/>
            <person name="Frati F."/>
        </authorList>
    </citation>
    <scope>NUCLEOTIDE SEQUENCE [LARGE SCALE GENOMIC DNA]</scope>
</reference>
<comment type="caution">
    <text evidence="2">The sequence shown here is derived from an EMBL/GenBank/DDBJ whole genome shotgun (WGS) entry which is preliminary data.</text>
</comment>
<dbReference type="InterPro" id="IPR000210">
    <property type="entry name" value="BTB/POZ_dom"/>
</dbReference>
<feature type="domain" description="BTB" evidence="1">
    <location>
        <begin position="183"/>
        <end position="278"/>
    </location>
</feature>
<dbReference type="SUPFAM" id="SSF54695">
    <property type="entry name" value="POZ domain"/>
    <property type="match status" value="1"/>
</dbReference>
<protein>
    <recommendedName>
        <fullName evidence="1">BTB domain-containing protein</fullName>
    </recommendedName>
</protein>
<sequence>MASTVYIIDGDNIVSSGSGQFNLDWVYSKTRYSLDGEDIIRIRRNQGIVSTNDKLWIAIRKLFQNQRRFVITIFITDSSPGKPMCIRVTGPFLEKLKDEYDDFNALKLNFTLRYQSKSWSIDIGLNDIRRNKGVFRTVYSQRSEQLLRRIAALPDLQVTMKLTTRVNSLHTRRIMSRSLLADNTPFDFHLISENGTRIEFHRKLLAAHSNVFGCPSVQSMNGMKLFVSDCTLSILKNYVYSGLLRNFERDQRIAFELLEAAHFYNISGLERIMKKKLLTLLDTPGNMGLDLAILLCFFANKAGKGYEQLGEKALALIQNTMCSEIDKSEAFQYILRNDKKFDDLLRISVTSKSAGSMDE</sequence>
<keyword evidence="3" id="KW-1185">Reference proteome</keyword>
<dbReference type="Gene3D" id="3.30.710.10">
    <property type="entry name" value="Potassium Channel Kv1.1, Chain A"/>
    <property type="match status" value="1"/>
</dbReference>
<name>A0ABP1R436_9HEXA</name>
<gene>
    <name evidence="2" type="ORF">ODALV1_LOCUS18485</name>
</gene>
<dbReference type="InterPro" id="IPR011333">
    <property type="entry name" value="SKP1/BTB/POZ_sf"/>
</dbReference>
<proteinExistence type="predicted"/>
<evidence type="ECO:0000259" key="1">
    <source>
        <dbReference type="Pfam" id="PF00651"/>
    </source>
</evidence>
<accession>A0ABP1R436</accession>
<evidence type="ECO:0000313" key="2">
    <source>
        <dbReference type="EMBL" id="CAL8119296.1"/>
    </source>
</evidence>
<dbReference type="EMBL" id="CAXLJM020000058">
    <property type="protein sequence ID" value="CAL8119296.1"/>
    <property type="molecule type" value="Genomic_DNA"/>
</dbReference>